<organism evidence="3 4">
    <name type="scientific">Desulfonatronum thiosulfatophilum</name>
    <dbReference type="NCBI Taxonomy" id="617002"/>
    <lineage>
        <taxon>Bacteria</taxon>
        <taxon>Pseudomonadati</taxon>
        <taxon>Thermodesulfobacteriota</taxon>
        <taxon>Desulfovibrionia</taxon>
        <taxon>Desulfovibrionales</taxon>
        <taxon>Desulfonatronaceae</taxon>
        <taxon>Desulfonatronum</taxon>
    </lineage>
</organism>
<protein>
    <submittedName>
        <fullName evidence="3">Uncharacterized protein</fullName>
    </submittedName>
</protein>
<dbReference type="SUPFAM" id="SSF48695">
    <property type="entry name" value="Multiheme cytochromes"/>
    <property type="match status" value="1"/>
</dbReference>
<dbReference type="STRING" id="617002.SAMN05660653_01568"/>
<feature type="chain" id="PRO_5011517328" evidence="2">
    <location>
        <begin position="23"/>
        <end position="222"/>
    </location>
</feature>
<keyword evidence="1" id="KW-0812">Transmembrane</keyword>
<dbReference type="InterPro" id="IPR036280">
    <property type="entry name" value="Multihaem_cyt_sf"/>
</dbReference>
<evidence type="ECO:0000313" key="4">
    <source>
        <dbReference type="Proteomes" id="UP000198771"/>
    </source>
</evidence>
<feature type="signal peptide" evidence="2">
    <location>
        <begin position="1"/>
        <end position="22"/>
    </location>
</feature>
<feature type="transmembrane region" description="Helical" evidence="1">
    <location>
        <begin position="180"/>
        <end position="208"/>
    </location>
</feature>
<accession>A0A1G6CJG0</accession>
<dbReference type="OrthoDB" id="5451788at2"/>
<dbReference type="AlphaFoldDB" id="A0A1G6CJG0"/>
<keyword evidence="1" id="KW-0472">Membrane</keyword>
<keyword evidence="2" id="KW-0732">Signal</keyword>
<name>A0A1G6CJG0_9BACT</name>
<proteinExistence type="predicted"/>
<evidence type="ECO:0000256" key="1">
    <source>
        <dbReference type="SAM" id="Phobius"/>
    </source>
</evidence>
<evidence type="ECO:0000313" key="3">
    <source>
        <dbReference type="EMBL" id="SDB32912.1"/>
    </source>
</evidence>
<reference evidence="3 4" key="1">
    <citation type="submission" date="2016-10" db="EMBL/GenBank/DDBJ databases">
        <authorList>
            <person name="de Groot N.N."/>
        </authorList>
    </citation>
    <scope>NUCLEOTIDE SEQUENCE [LARGE SCALE GENOMIC DNA]</scope>
    <source>
        <strain evidence="3 4">ASO4-2</strain>
    </source>
</reference>
<sequence>MWKKCFLPLFILMFFLPEFSFGQEEMASRYYRYRSTEMSTGIYEEYEVRPRGTEGRIESPDIRGRGISRVFEEENRALNRFLLDDAHRGLRFYEQRRCVSCHVEEAQNNRHFVRHNITCRQCHGQEPIASSGHFFSRLNPIRRHTHVCAQCHEGAGPSFALYRIHEPNPARAATADVLPVLYYAFWIMIVIAVGTFALFLPHTILWGIRELFIKKERSPDDQ</sequence>
<keyword evidence="4" id="KW-1185">Reference proteome</keyword>
<dbReference type="RefSeq" id="WP_139162951.1">
    <property type="nucleotide sequence ID" value="NZ_FMXO01000008.1"/>
</dbReference>
<evidence type="ECO:0000256" key="2">
    <source>
        <dbReference type="SAM" id="SignalP"/>
    </source>
</evidence>
<gene>
    <name evidence="3" type="ORF">SAMN05660653_01568</name>
</gene>
<keyword evidence="1" id="KW-1133">Transmembrane helix</keyword>
<dbReference type="Proteomes" id="UP000198771">
    <property type="component" value="Unassembled WGS sequence"/>
</dbReference>
<dbReference type="Gene3D" id="1.10.1130.10">
    <property type="entry name" value="Flavocytochrome C3, Chain A"/>
    <property type="match status" value="1"/>
</dbReference>
<dbReference type="EMBL" id="FMXO01000008">
    <property type="protein sequence ID" value="SDB32912.1"/>
    <property type="molecule type" value="Genomic_DNA"/>
</dbReference>